<evidence type="ECO:0000259" key="2">
    <source>
        <dbReference type="Pfam" id="PF03537"/>
    </source>
</evidence>
<keyword evidence="4" id="KW-1185">Reference proteome</keyword>
<feature type="domain" description="Glycoside-hydrolase family GH114 TIM-barrel" evidence="2">
    <location>
        <begin position="35"/>
        <end position="294"/>
    </location>
</feature>
<evidence type="ECO:0000313" key="4">
    <source>
        <dbReference type="Proteomes" id="UP000319852"/>
    </source>
</evidence>
<reference evidence="3 4" key="1">
    <citation type="submission" date="2019-02" db="EMBL/GenBank/DDBJ databases">
        <title>Deep-cultivation of Planctomycetes and their phenomic and genomic characterization uncovers novel biology.</title>
        <authorList>
            <person name="Wiegand S."/>
            <person name="Jogler M."/>
            <person name="Boedeker C."/>
            <person name="Pinto D."/>
            <person name="Vollmers J."/>
            <person name="Rivas-Marin E."/>
            <person name="Kohn T."/>
            <person name="Peeters S.H."/>
            <person name="Heuer A."/>
            <person name="Rast P."/>
            <person name="Oberbeckmann S."/>
            <person name="Bunk B."/>
            <person name="Jeske O."/>
            <person name="Meyerdierks A."/>
            <person name="Storesund J.E."/>
            <person name="Kallscheuer N."/>
            <person name="Luecker S."/>
            <person name="Lage O.M."/>
            <person name="Pohl T."/>
            <person name="Merkel B.J."/>
            <person name="Hornburger P."/>
            <person name="Mueller R.-W."/>
            <person name="Bruemmer F."/>
            <person name="Labrenz M."/>
            <person name="Spormann A.M."/>
            <person name="Op den Camp H."/>
            <person name="Overmann J."/>
            <person name="Amann R."/>
            <person name="Jetten M.S.M."/>
            <person name="Mascher T."/>
            <person name="Medema M.H."/>
            <person name="Devos D.P."/>
            <person name="Kaster A.-K."/>
            <person name="Ovreas L."/>
            <person name="Rohde M."/>
            <person name="Galperin M.Y."/>
            <person name="Jogler C."/>
        </authorList>
    </citation>
    <scope>NUCLEOTIDE SEQUENCE [LARGE SCALE GENOMIC DNA]</scope>
    <source>
        <strain evidence="3 4">HG15A2</strain>
    </source>
</reference>
<dbReference type="InterPro" id="IPR016062">
    <property type="entry name" value="TM1410-rel"/>
</dbReference>
<dbReference type="InterPro" id="IPR004352">
    <property type="entry name" value="GH114_TIM-barrel"/>
</dbReference>
<evidence type="ECO:0000313" key="3">
    <source>
        <dbReference type="EMBL" id="QDS98607.1"/>
    </source>
</evidence>
<dbReference type="Pfam" id="PF03537">
    <property type="entry name" value="Glyco_hydro_114"/>
    <property type="match status" value="1"/>
</dbReference>
<protein>
    <recommendedName>
        <fullName evidence="2">Glycoside-hydrolase family GH114 TIM-barrel domain-containing protein</fullName>
    </recommendedName>
</protein>
<dbReference type="AlphaFoldDB" id="A0A517MUZ4"/>
<dbReference type="SUPFAM" id="SSF51445">
    <property type="entry name" value="(Trans)glycosidases"/>
    <property type="match status" value="1"/>
</dbReference>
<dbReference type="InterPro" id="IPR017853">
    <property type="entry name" value="GH"/>
</dbReference>
<dbReference type="Proteomes" id="UP000319852">
    <property type="component" value="Chromosome"/>
</dbReference>
<dbReference type="PANTHER" id="PTHR35882:SF2">
    <property type="entry name" value="PELA"/>
    <property type="match status" value="1"/>
</dbReference>
<keyword evidence="1" id="KW-0732">Signal</keyword>
<feature type="chain" id="PRO_5022171697" description="Glycoside-hydrolase family GH114 TIM-barrel domain-containing protein" evidence="1">
    <location>
        <begin position="26"/>
        <end position="302"/>
    </location>
</feature>
<dbReference type="InterPro" id="IPR013785">
    <property type="entry name" value="Aldolase_TIM"/>
</dbReference>
<dbReference type="KEGG" id="amob:HG15A2_18880"/>
<feature type="signal peptide" evidence="1">
    <location>
        <begin position="1"/>
        <end position="25"/>
    </location>
</feature>
<dbReference type="PRINTS" id="PR01545">
    <property type="entry name" value="THEMAYE10DUF"/>
</dbReference>
<proteinExistence type="predicted"/>
<gene>
    <name evidence="3" type="ORF">HG15A2_18880</name>
</gene>
<organism evidence="3 4">
    <name type="scientific">Adhaeretor mobilis</name>
    <dbReference type="NCBI Taxonomy" id="1930276"/>
    <lineage>
        <taxon>Bacteria</taxon>
        <taxon>Pseudomonadati</taxon>
        <taxon>Planctomycetota</taxon>
        <taxon>Planctomycetia</taxon>
        <taxon>Pirellulales</taxon>
        <taxon>Lacipirellulaceae</taxon>
        <taxon>Adhaeretor</taxon>
    </lineage>
</organism>
<dbReference type="PANTHER" id="PTHR35882">
    <property type="entry name" value="PELA"/>
    <property type="match status" value="1"/>
</dbReference>
<dbReference type="EMBL" id="CP036263">
    <property type="protein sequence ID" value="QDS98607.1"/>
    <property type="molecule type" value="Genomic_DNA"/>
</dbReference>
<name>A0A517MUZ4_9BACT</name>
<sequence precursor="true">MQKSRCIKILLISILVSLLHESTLAAPPAFDQVTSWGYQLTGYEGRGFDSLVSAPVDLLVIDLSRDGGSEYFTADEVSTIKSTDKIVLAYFEIGAIERYRPEWSAVPTDLMAGQVEGWPKEQYVKYWDERWWPVVQSRIELALKCGFDGIYLDLITAYEEIPDTGLSAEERAKRMVALLARISKFAKARNRDFKIVAQNCPELATWSFWEPHTNNTYLRAIDGLALESPFYLAHDKPCDQKWCRENRANAQFIKTQGKLLLGVDYAKAPRSLQDSYDRQREAGFIPYVSVRALDQFVAPPGS</sequence>
<accession>A0A517MUZ4</accession>
<evidence type="ECO:0000256" key="1">
    <source>
        <dbReference type="SAM" id="SignalP"/>
    </source>
</evidence>
<dbReference type="Gene3D" id="3.20.20.70">
    <property type="entry name" value="Aldolase class I"/>
    <property type="match status" value="1"/>
</dbReference>